<dbReference type="Proteomes" id="UP000837857">
    <property type="component" value="Chromosome 18"/>
</dbReference>
<evidence type="ECO:0000313" key="3">
    <source>
        <dbReference type="Proteomes" id="UP000837857"/>
    </source>
</evidence>
<reference evidence="2" key="1">
    <citation type="submission" date="2022-03" db="EMBL/GenBank/DDBJ databases">
        <authorList>
            <person name="Martin H S."/>
        </authorList>
    </citation>
    <scope>NUCLEOTIDE SEQUENCE</scope>
</reference>
<proteinExistence type="predicted"/>
<feature type="compositionally biased region" description="Basic residues" evidence="1">
    <location>
        <begin position="61"/>
        <end position="76"/>
    </location>
</feature>
<feature type="region of interest" description="Disordered" evidence="1">
    <location>
        <begin position="51"/>
        <end position="88"/>
    </location>
</feature>
<sequence length="110" mass="11920">MTHAISRISVSDCGSARFGGGDVTRCAKMAAAAPEQCTSIKITAYTCATRHGRPARETPKTTRHGTTRHVTSRHVTTRPPENVFSPVDCTRRPSRLAVDLLRSNLMSIGL</sequence>
<gene>
    <name evidence="2" type="ORF">IPOD504_LOCUS6422</name>
</gene>
<organism evidence="2 3">
    <name type="scientific">Iphiclides podalirius</name>
    <name type="common">scarce swallowtail</name>
    <dbReference type="NCBI Taxonomy" id="110791"/>
    <lineage>
        <taxon>Eukaryota</taxon>
        <taxon>Metazoa</taxon>
        <taxon>Ecdysozoa</taxon>
        <taxon>Arthropoda</taxon>
        <taxon>Hexapoda</taxon>
        <taxon>Insecta</taxon>
        <taxon>Pterygota</taxon>
        <taxon>Neoptera</taxon>
        <taxon>Endopterygota</taxon>
        <taxon>Lepidoptera</taxon>
        <taxon>Glossata</taxon>
        <taxon>Ditrysia</taxon>
        <taxon>Papilionoidea</taxon>
        <taxon>Papilionidae</taxon>
        <taxon>Papilioninae</taxon>
        <taxon>Iphiclides</taxon>
    </lineage>
</organism>
<evidence type="ECO:0000313" key="2">
    <source>
        <dbReference type="EMBL" id="CAH2048845.1"/>
    </source>
</evidence>
<feature type="non-terminal residue" evidence="2">
    <location>
        <position position="110"/>
    </location>
</feature>
<keyword evidence="3" id="KW-1185">Reference proteome</keyword>
<accession>A0ABN8I957</accession>
<name>A0ABN8I957_9NEOP</name>
<protein>
    <submittedName>
        <fullName evidence="2">Uncharacterized protein</fullName>
    </submittedName>
</protein>
<evidence type="ECO:0000256" key="1">
    <source>
        <dbReference type="SAM" id="MobiDB-lite"/>
    </source>
</evidence>
<dbReference type="EMBL" id="OW152830">
    <property type="protein sequence ID" value="CAH2048845.1"/>
    <property type="molecule type" value="Genomic_DNA"/>
</dbReference>